<evidence type="ECO:0000313" key="3">
    <source>
        <dbReference type="Proteomes" id="UP001274830"/>
    </source>
</evidence>
<evidence type="ECO:0000256" key="1">
    <source>
        <dbReference type="SAM" id="MobiDB-lite"/>
    </source>
</evidence>
<organism evidence="2 3">
    <name type="scientific">Recurvomyces mirabilis</name>
    <dbReference type="NCBI Taxonomy" id="574656"/>
    <lineage>
        <taxon>Eukaryota</taxon>
        <taxon>Fungi</taxon>
        <taxon>Dikarya</taxon>
        <taxon>Ascomycota</taxon>
        <taxon>Pezizomycotina</taxon>
        <taxon>Dothideomycetes</taxon>
        <taxon>Dothideomycetidae</taxon>
        <taxon>Mycosphaerellales</taxon>
        <taxon>Teratosphaeriaceae</taxon>
        <taxon>Recurvomyces</taxon>
    </lineage>
</organism>
<comment type="caution">
    <text evidence="2">The sequence shown here is derived from an EMBL/GenBank/DDBJ whole genome shotgun (WGS) entry which is preliminary data.</text>
</comment>
<dbReference type="AlphaFoldDB" id="A0AAE0WRL6"/>
<protein>
    <submittedName>
        <fullName evidence="2">Uncharacterized protein</fullName>
    </submittedName>
</protein>
<accession>A0AAE0WRL6</accession>
<gene>
    <name evidence="2" type="ORF">LTR78_003416</name>
</gene>
<feature type="compositionally biased region" description="Basic and acidic residues" evidence="1">
    <location>
        <begin position="58"/>
        <end position="69"/>
    </location>
</feature>
<feature type="region of interest" description="Disordered" evidence="1">
    <location>
        <begin position="43"/>
        <end position="69"/>
    </location>
</feature>
<proteinExistence type="predicted"/>
<name>A0AAE0WRL6_9PEZI</name>
<dbReference type="Proteomes" id="UP001274830">
    <property type="component" value="Unassembled WGS sequence"/>
</dbReference>
<sequence length="136" mass="15800">MSHWDINTTTPAVGLTLATLQAQLLGSDRGNAVLPSAAVMNEMERQEAQRQQQRRTLRRDQEAAERRRARLFETEEERREAEEDLKDEETIAEIEGWVRVELTEEGVGMLWEVLGMRLGSGDVVWVRREPEEVRRR</sequence>
<keyword evidence="3" id="KW-1185">Reference proteome</keyword>
<dbReference type="EMBL" id="JAUTXT010000009">
    <property type="protein sequence ID" value="KAK3676641.1"/>
    <property type="molecule type" value="Genomic_DNA"/>
</dbReference>
<reference evidence="2" key="1">
    <citation type="submission" date="2023-07" db="EMBL/GenBank/DDBJ databases">
        <title>Black Yeasts Isolated from many extreme environments.</title>
        <authorList>
            <person name="Coleine C."/>
            <person name="Stajich J.E."/>
            <person name="Selbmann L."/>
        </authorList>
    </citation>
    <scope>NUCLEOTIDE SEQUENCE</scope>
    <source>
        <strain evidence="2">CCFEE 5485</strain>
    </source>
</reference>
<evidence type="ECO:0000313" key="2">
    <source>
        <dbReference type="EMBL" id="KAK3676641.1"/>
    </source>
</evidence>